<gene>
    <name evidence="14" type="primary">nadA</name>
    <name evidence="14" type="ORF">GMD30_03905</name>
</gene>
<dbReference type="NCBIfam" id="TIGR00550">
    <property type="entry name" value="nadA"/>
    <property type="match status" value="1"/>
</dbReference>
<keyword evidence="7" id="KW-0808">Transferase</keyword>
<proteinExistence type="predicted"/>
<dbReference type="GO" id="GO:0005829">
    <property type="term" value="C:cytosol"/>
    <property type="evidence" value="ECO:0007669"/>
    <property type="project" value="TreeGrafter"/>
</dbReference>
<dbReference type="PANTHER" id="PTHR30573:SF0">
    <property type="entry name" value="QUINOLINATE SYNTHASE, CHLOROPLASTIC"/>
    <property type="match status" value="1"/>
</dbReference>
<evidence type="ECO:0000256" key="4">
    <source>
        <dbReference type="ARBA" id="ARBA00012669"/>
    </source>
</evidence>
<comment type="caution">
    <text evidence="14">The sequence shown here is derived from an EMBL/GenBank/DDBJ whole genome shotgun (WGS) entry which is preliminary data.</text>
</comment>
<organism evidence="14 15">
    <name type="scientific">Roseburia faecis</name>
    <dbReference type="NCBI Taxonomy" id="301302"/>
    <lineage>
        <taxon>Bacteria</taxon>
        <taxon>Bacillati</taxon>
        <taxon>Bacillota</taxon>
        <taxon>Clostridia</taxon>
        <taxon>Lachnospirales</taxon>
        <taxon>Lachnospiraceae</taxon>
        <taxon>Roseburia</taxon>
    </lineage>
</organism>
<evidence type="ECO:0000313" key="14">
    <source>
        <dbReference type="EMBL" id="MTR80868.1"/>
    </source>
</evidence>
<evidence type="ECO:0000256" key="6">
    <source>
        <dbReference type="ARBA" id="ARBA00022642"/>
    </source>
</evidence>
<evidence type="ECO:0000256" key="2">
    <source>
        <dbReference type="ARBA" id="ARBA00003791"/>
    </source>
</evidence>
<dbReference type="FunFam" id="3.40.50.10800:FF:000001">
    <property type="entry name" value="Quinolinate synthase A"/>
    <property type="match status" value="1"/>
</dbReference>
<comment type="function">
    <text evidence="2">Catalyzes the condensation of iminoaspartate with dihydroxyacetone phosphate to form quinolinate.</text>
</comment>
<reference evidence="14 15" key="1">
    <citation type="journal article" date="2019" name="Nat. Med.">
        <title>A library of human gut bacterial isolates paired with longitudinal multiomics data enables mechanistic microbiome research.</title>
        <authorList>
            <person name="Poyet M."/>
            <person name="Groussin M."/>
            <person name="Gibbons S.M."/>
            <person name="Avila-Pacheco J."/>
            <person name="Jiang X."/>
            <person name="Kearney S.M."/>
            <person name="Perrotta A.R."/>
            <person name="Berdy B."/>
            <person name="Zhao S."/>
            <person name="Lieberman T.D."/>
            <person name="Swanson P.K."/>
            <person name="Smith M."/>
            <person name="Roesemann S."/>
            <person name="Alexander J.E."/>
            <person name="Rich S.A."/>
            <person name="Livny J."/>
            <person name="Vlamakis H."/>
            <person name="Clish C."/>
            <person name="Bullock K."/>
            <person name="Deik A."/>
            <person name="Scott J."/>
            <person name="Pierce K.A."/>
            <person name="Xavier R.J."/>
            <person name="Alm E.J."/>
        </authorList>
    </citation>
    <scope>NUCLEOTIDE SEQUENCE [LARGE SCALE GENOMIC DNA]</scope>
    <source>
        <strain evidence="14 15">BIOML-A1</strain>
    </source>
</reference>
<dbReference type="AlphaFoldDB" id="A0A844KJS3"/>
<keyword evidence="5" id="KW-0004">4Fe-4S</keyword>
<keyword evidence="6" id="KW-0662">Pyridine nucleotide biosynthesis</keyword>
<comment type="pathway">
    <text evidence="3">Cofactor biosynthesis; NAD(+) biosynthesis; quinolinate from iminoaspartate: step 1/1.</text>
</comment>
<keyword evidence="8" id="KW-0479">Metal-binding</keyword>
<dbReference type="InterPro" id="IPR036094">
    <property type="entry name" value="NadA_sf"/>
</dbReference>
<dbReference type="Gene3D" id="3.40.50.10800">
    <property type="entry name" value="NadA-like"/>
    <property type="match status" value="3"/>
</dbReference>
<dbReference type="EMBL" id="WNAL01000006">
    <property type="protein sequence ID" value="MTR80868.1"/>
    <property type="molecule type" value="Genomic_DNA"/>
</dbReference>
<dbReference type="RefSeq" id="WP_155175593.1">
    <property type="nucleotide sequence ID" value="NZ_WNAK01000003.1"/>
</dbReference>
<evidence type="ECO:0000256" key="13">
    <source>
        <dbReference type="NCBIfam" id="TIGR00550"/>
    </source>
</evidence>
<comment type="catalytic activity">
    <reaction evidence="11">
        <text>iminosuccinate + dihydroxyacetone phosphate = quinolinate + phosphate + 2 H2O + H(+)</text>
        <dbReference type="Rhea" id="RHEA:25888"/>
        <dbReference type="ChEBI" id="CHEBI:15377"/>
        <dbReference type="ChEBI" id="CHEBI:15378"/>
        <dbReference type="ChEBI" id="CHEBI:29959"/>
        <dbReference type="ChEBI" id="CHEBI:43474"/>
        <dbReference type="ChEBI" id="CHEBI:57642"/>
        <dbReference type="ChEBI" id="CHEBI:77875"/>
        <dbReference type="EC" id="2.5.1.72"/>
    </reaction>
    <physiologicalReaction direction="left-to-right" evidence="11">
        <dbReference type="Rhea" id="RHEA:25889"/>
    </physiologicalReaction>
</comment>
<dbReference type="Pfam" id="PF02445">
    <property type="entry name" value="NadA"/>
    <property type="match status" value="1"/>
</dbReference>
<dbReference type="NCBIfam" id="NF006878">
    <property type="entry name" value="PRK09375.1-2"/>
    <property type="match status" value="1"/>
</dbReference>
<dbReference type="GO" id="GO:0008987">
    <property type="term" value="F:quinolinate synthetase A activity"/>
    <property type="evidence" value="ECO:0007669"/>
    <property type="project" value="UniProtKB-UniRule"/>
</dbReference>
<keyword evidence="10" id="KW-0411">Iron-sulfur</keyword>
<evidence type="ECO:0000256" key="11">
    <source>
        <dbReference type="ARBA" id="ARBA00050125"/>
    </source>
</evidence>
<dbReference type="Proteomes" id="UP000446657">
    <property type="component" value="Unassembled WGS sequence"/>
</dbReference>
<name>A0A844KJS3_9FIRM</name>
<evidence type="ECO:0000313" key="15">
    <source>
        <dbReference type="Proteomes" id="UP000446657"/>
    </source>
</evidence>
<evidence type="ECO:0000256" key="10">
    <source>
        <dbReference type="ARBA" id="ARBA00023014"/>
    </source>
</evidence>
<evidence type="ECO:0000256" key="8">
    <source>
        <dbReference type="ARBA" id="ARBA00022723"/>
    </source>
</evidence>
<dbReference type="PANTHER" id="PTHR30573">
    <property type="entry name" value="QUINOLINATE SYNTHETASE A"/>
    <property type="match status" value="1"/>
</dbReference>
<protein>
    <recommendedName>
        <fullName evidence="12 13">Quinolinate synthase</fullName>
        <ecNumber evidence="4 13">2.5.1.72</ecNumber>
    </recommendedName>
</protein>
<dbReference type="UniPathway" id="UPA00253">
    <property type="reaction ID" value="UER00327"/>
</dbReference>
<sequence>MLTTRELQDEIIRLKKEKDICILAHAYQSHDIWEVADYVGDSYGLSVQAAKAAQSTVLMCGVRFMAETVKILSPQKRVLLSNSNAGCPMAEQMDVELISGVKKMYPDYTVVAYINTTSELKTICDVCVTSSSAVQIVKNIENKNILFIPDCNLGKWVADQVPEKNIKLLQGGCPTHARMSKRDVEKARKAHPDALLLVHPECLPEVSELADYRGSTTGIMDYAKKSDAKEFIIGTENSIVQHLQFACPDKQFYPLSRDCVCHNMKLTTLGDVYQCVKGTGGEEIKLDEEVRIKAKRCIDTMLELGN</sequence>
<accession>A0A844KJS3</accession>
<evidence type="ECO:0000256" key="1">
    <source>
        <dbReference type="ARBA" id="ARBA00001966"/>
    </source>
</evidence>
<keyword evidence="9" id="KW-0408">Iron</keyword>
<dbReference type="GO" id="GO:0034628">
    <property type="term" value="P:'de novo' NAD+ biosynthetic process from L-aspartate"/>
    <property type="evidence" value="ECO:0007669"/>
    <property type="project" value="TreeGrafter"/>
</dbReference>
<evidence type="ECO:0000256" key="12">
    <source>
        <dbReference type="ARBA" id="ARBA00073059"/>
    </source>
</evidence>
<dbReference type="GO" id="GO:0046872">
    <property type="term" value="F:metal ion binding"/>
    <property type="evidence" value="ECO:0007669"/>
    <property type="project" value="UniProtKB-KW"/>
</dbReference>
<evidence type="ECO:0000256" key="5">
    <source>
        <dbReference type="ARBA" id="ARBA00022485"/>
    </source>
</evidence>
<evidence type="ECO:0000256" key="9">
    <source>
        <dbReference type="ARBA" id="ARBA00023004"/>
    </source>
</evidence>
<dbReference type="GO" id="GO:0051539">
    <property type="term" value="F:4 iron, 4 sulfur cluster binding"/>
    <property type="evidence" value="ECO:0007669"/>
    <property type="project" value="UniProtKB-KW"/>
</dbReference>
<comment type="cofactor">
    <cofactor evidence="1">
        <name>[4Fe-4S] cluster</name>
        <dbReference type="ChEBI" id="CHEBI:49883"/>
    </cofactor>
</comment>
<evidence type="ECO:0000256" key="3">
    <source>
        <dbReference type="ARBA" id="ARBA00005065"/>
    </source>
</evidence>
<evidence type="ECO:0000256" key="7">
    <source>
        <dbReference type="ARBA" id="ARBA00022679"/>
    </source>
</evidence>
<dbReference type="EC" id="2.5.1.72" evidence="4 13"/>
<dbReference type="InterPro" id="IPR003473">
    <property type="entry name" value="NadA"/>
</dbReference>
<dbReference type="SUPFAM" id="SSF142754">
    <property type="entry name" value="NadA-like"/>
    <property type="match status" value="1"/>
</dbReference>